<dbReference type="AlphaFoldDB" id="A0A9P4IUE9"/>
<comment type="caution">
    <text evidence="2">The sequence shown here is derived from an EMBL/GenBank/DDBJ whole genome shotgun (WGS) entry which is preliminary data.</text>
</comment>
<evidence type="ECO:0000313" key="3">
    <source>
        <dbReference type="Proteomes" id="UP000799772"/>
    </source>
</evidence>
<name>A0A9P4IUE9_9PEZI</name>
<accession>A0A9P4IUE9</accession>
<feature type="region of interest" description="Disordered" evidence="1">
    <location>
        <begin position="1"/>
        <end position="68"/>
    </location>
</feature>
<sequence>MGQCVAAVNPRRSGFHHSSYAKEEKGSLHTPSPLRSDQSQGSNGESSPFEEFPKPKSENRPEIPEVNSDNDDAVEMALDDIPVPVFHGHPEEDVEEFSALFRLKLSKVTKAIEAPKDKLLVSLVVLKQHLGDNALNLTQEGNASKAEFERNIAQLRAIAASVGIACSTDWMRQGSKKEVPV</sequence>
<proteinExistence type="predicted"/>
<feature type="compositionally biased region" description="Polar residues" evidence="1">
    <location>
        <begin position="29"/>
        <end position="46"/>
    </location>
</feature>
<organism evidence="2 3">
    <name type="scientific">Rhizodiscina lignyota</name>
    <dbReference type="NCBI Taxonomy" id="1504668"/>
    <lineage>
        <taxon>Eukaryota</taxon>
        <taxon>Fungi</taxon>
        <taxon>Dikarya</taxon>
        <taxon>Ascomycota</taxon>
        <taxon>Pezizomycotina</taxon>
        <taxon>Dothideomycetes</taxon>
        <taxon>Pleosporomycetidae</taxon>
        <taxon>Aulographales</taxon>
        <taxon>Rhizodiscinaceae</taxon>
        <taxon>Rhizodiscina</taxon>
    </lineage>
</organism>
<dbReference type="EMBL" id="ML978121">
    <property type="protein sequence ID" value="KAF2104642.1"/>
    <property type="molecule type" value="Genomic_DNA"/>
</dbReference>
<feature type="compositionally biased region" description="Basic and acidic residues" evidence="1">
    <location>
        <begin position="51"/>
        <end position="63"/>
    </location>
</feature>
<keyword evidence="3" id="KW-1185">Reference proteome</keyword>
<reference evidence="2" key="1">
    <citation type="journal article" date="2020" name="Stud. Mycol.">
        <title>101 Dothideomycetes genomes: a test case for predicting lifestyles and emergence of pathogens.</title>
        <authorList>
            <person name="Haridas S."/>
            <person name="Albert R."/>
            <person name="Binder M."/>
            <person name="Bloem J."/>
            <person name="Labutti K."/>
            <person name="Salamov A."/>
            <person name="Andreopoulos B."/>
            <person name="Baker S."/>
            <person name="Barry K."/>
            <person name="Bills G."/>
            <person name="Bluhm B."/>
            <person name="Cannon C."/>
            <person name="Castanera R."/>
            <person name="Culley D."/>
            <person name="Daum C."/>
            <person name="Ezra D."/>
            <person name="Gonzalez J."/>
            <person name="Henrissat B."/>
            <person name="Kuo A."/>
            <person name="Liang C."/>
            <person name="Lipzen A."/>
            <person name="Lutzoni F."/>
            <person name="Magnuson J."/>
            <person name="Mondo S."/>
            <person name="Nolan M."/>
            <person name="Ohm R."/>
            <person name="Pangilinan J."/>
            <person name="Park H.-J."/>
            <person name="Ramirez L."/>
            <person name="Alfaro M."/>
            <person name="Sun H."/>
            <person name="Tritt A."/>
            <person name="Yoshinaga Y."/>
            <person name="Zwiers L.-H."/>
            <person name="Turgeon B."/>
            <person name="Goodwin S."/>
            <person name="Spatafora J."/>
            <person name="Crous P."/>
            <person name="Grigoriev I."/>
        </authorList>
    </citation>
    <scope>NUCLEOTIDE SEQUENCE</scope>
    <source>
        <strain evidence="2">CBS 133067</strain>
    </source>
</reference>
<gene>
    <name evidence="2" type="ORF">NA57DRAFT_51459</name>
</gene>
<protein>
    <submittedName>
        <fullName evidence="2">Uncharacterized protein</fullName>
    </submittedName>
</protein>
<dbReference type="Proteomes" id="UP000799772">
    <property type="component" value="Unassembled WGS sequence"/>
</dbReference>
<evidence type="ECO:0000313" key="2">
    <source>
        <dbReference type="EMBL" id="KAF2104642.1"/>
    </source>
</evidence>
<evidence type="ECO:0000256" key="1">
    <source>
        <dbReference type="SAM" id="MobiDB-lite"/>
    </source>
</evidence>